<dbReference type="SUPFAM" id="SSF141523">
    <property type="entry name" value="L,D-transpeptidase catalytic domain-like"/>
    <property type="match status" value="1"/>
</dbReference>
<dbReference type="Pfam" id="PF03734">
    <property type="entry name" value="YkuD"/>
    <property type="match status" value="1"/>
</dbReference>
<sequence>MPRIWVGALAASSVSLLVAAATFLVCTHIGVPAERATAPIKPPPPTPHWTGATLHQLLDAVNASRAEGLRPQDYRRDELAGALRTGGRVATIDALATGSAHALAHDYADGRVTHRATRFDWHIPNSTAALATMDADIADAVNGGRLTAYLHGLLPQDRRYAALRAALDATPDSEAARHDAIRASMERWRWMPRALGTNYIWVNVPSYRLAFYRGDRVAAIHDVVVGAPETPTPMLSATVGSIIVNPWWTLPPTVLREGKRYAPEKGYVYQTIGGRIYVRQRPGPMNALGRMKIDMPNAWAIYLHDTPAKSGFLRTDRALSHGCIRVKDIATLATQLYDPAAIDGALQTYQMKTLEMPTRLPVYIVYFTAAPDANGQIVTYGDPYARDPELIAALNRDPTASGTKKNTAIHDMMTPVAANRAINTADRL</sequence>
<evidence type="ECO:0000256" key="7">
    <source>
        <dbReference type="PROSITE-ProRule" id="PRU01373"/>
    </source>
</evidence>
<proteinExistence type="inferred from homology"/>
<accession>A0ABY7NPH5</accession>
<evidence type="ECO:0000256" key="2">
    <source>
        <dbReference type="ARBA" id="ARBA00005992"/>
    </source>
</evidence>
<evidence type="ECO:0000256" key="6">
    <source>
        <dbReference type="ARBA" id="ARBA00023316"/>
    </source>
</evidence>
<dbReference type="RefSeq" id="WP_270078055.1">
    <property type="nucleotide sequence ID" value="NZ_CP115174.1"/>
</dbReference>
<dbReference type="Gene3D" id="2.40.440.10">
    <property type="entry name" value="L,D-transpeptidase catalytic domain-like"/>
    <property type="match status" value="1"/>
</dbReference>
<feature type="active site" description="Nucleophile" evidence="7">
    <location>
        <position position="323"/>
    </location>
</feature>
<organism evidence="10 11">
    <name type="scientific">Sphingomonas abietis</name>
    <dbReference type="NCBI Taxonomy" id="3012344"/>
    <lineage>
        <taxon>Bacteria</taxon>
        <taxon>Pseudomonadati</taxon>
        <taxon>Pseudomonadota</taxon>
        <taxon>Alphaproteobacteria</taxon>
        <taxon>Sphingomonadales</taxon>
        <taxon>Sphingomonadaceae</taxon>
        <taxon>Sphingomonas</taxon>
    </lineage>
</organism>
<comment type="pathway">
    <text evidence="1 7">Cell wall biogenesis; peptidoglycan biosynthesis.</text>
</comment>
<keyword evidence="3" id="KW-0808">Transferase</keyword>
<keyword evidence="4 7" id="KW-0133">Cell shape</keyword>
<feature type="signal peptide" evidence="8">
    <location>
        <begin position="1"/>
        <end position="20"/>
    </location>
</feature>
<gene>
    <name evidence="10" type="ORF">PBT88_04645</name>
</gene>
<name>A0ABY7NPH5_9SPHN</name>
<evidence type="ECO:0000256" key="3">
    <source>
        <dbReference type="ARBA" id="ARBA00022679"/>
    </source>
</evidence>
<dbReference type="InterPro" id="IPR052905">
    <property type="entry name" value="LD-transpeptidase_YkuD-like"/>
</dbReference>
<keyword evidence="6 7" id="KW-0961">Cell wall biogenesis/degradation</keyword>
<keyword evidence="8" id="KW-0732">Signal</keyword>
<reference evidence="10 11" key="1">
    <citation type="submission" date="2022-12" db="EMBL/GenBank/DDBJ databases">
        <title>Sphingomonas abieness sp. nov., an endophytic bacterium isolated from Abies koreana.</title>
        <authorList>
            <person name="Jiang L."/>
            <person name="Lee J."/>
        </authorList>
    </citation>
    <scope>NUCLEOTIDE SEQUENCE [LARGE SCALE GENOMIC DNA]</scope>
    <source>
        <strain evidence="11">PAMB 00755</strain>
    </source>
</reference>
<evidence type="ECO:0000259" key="9">
    <source>
        <dbReference type="PROSITE" id="PS52029"/>
    </source>
</evidence>
<dbReference type="PANTHER" id="PTHR41533:SF2">
    <property type="entry name" value="BLR7131 PROTEIN"/>
    <property type="match status" value="1"/>
</dbReference>
<keyword evidence="5 7" id="KW-0573">Peptidoglycan synthesis</keyword>
<dbReference type="PANTHER" id="PTHR41533">
    <property type="entry name" value="L,D-TRANSPEPTIDASE HI_1667-RELATED"/>
    <property type="match status" value="1"/>
</dbReference>
<dbReference type="InterPro" id="IPR038063">
    <property type="entry name" value="Transpep_catalytic_dom"/>
</dbReference>
<feature type="chain" id="PRO_5047116155" evidence="8">
    <location>
        <begin position="21"/>
        <end position="428"/>
    </location>
</feature>
<feature type="active site" description="Proton donor/acceptor" evidence="7">
    <location>
        <position position="304"/>
    </location>
</feature>
<evidence type="ECO:0000313" key="10">
    <source>
        <dbReference type="EMBL" id="WBO23423.1"/>
    </source>
</evidence>
<dbReference type="Pfam" id="PF20142">
    <property type="entry name" value="Scaffold"/>
    <property type="match status" value="1"/>
</dbReference>
<dbReference type="Proteomes" id="UP001210865">
    <property type="component" value="Chromosome"/>
</dbReference>
<dbReference type="CDD" id="cd16913">
    <property type="entry name" value="YkuD_like"/>
    <property type="match status" value="1"/>
</dbReference>
<protein>
    <submittedName>
        <fullName evidence="10">L,D-transpeptidase family protein</fullName>
    </submittedName>
</protein>
<dbReference type="PROSITE" id="PS52029">
    <property type="entry name" value="LD_TPASE"/>
    <property type="match status" value="1"/>
</dbReference>
<dbReference type="EMBL" id="CP115174">
    <property type="protein sequence ID" value="WBO23423.1"/>
    <property type="molecule type" value="Genomic_DNA"/>
</dbReference>
<feature type="domain" description="L,D-TPase catalytic" evidence="9">
    <location>
        <begin position="198"/>
        <end position="363"/>
    </location>
</feature>
<comment type="similarity">
    <text evidence="2">Belongs to the YkuD family.</text>
</comment>
<evidence type="ECO:0000256" key="8">
    <source>
        <dbReference type="SAM" id="SignalP"/>
    </source>
</evidence>
<evidence type="ECO:0000256" key="4">
    <source>
        <dbReference type="ARBA" id="ARBA00022960"/>
    </source>
</evidence>
<dbReference type="InterPro" id="IPR005490">
    <property type="entry name" value="LD_TPept_cat_dom"/>
</dbReference>
<evidence type="ECO:0000256" key="5">
    <source>
        <dbReference type="ARBA" id="ARBA00022984"/>
    </source>
</evidence>
<evidence type="ECO:0000256" key="1">
    <source>
        <dbReference type="ARBA" id="ARBA00004752"/>
    </source>
</evidence>
<keyword evidence="11" id="KW-1185">Reference proteome</keyword>
<dbReference type="InterPro" id="IPR045380">
    <property type="entry name" value="LD_TPept_scaffold_dom"/>
</dbReference>
<evidence type="ECO:0000313" key="11">
    <source>
        <dbReference type="Proteomes" id="UP001210865"/>
    </source>
</evidence>